<dbReference type="AlphaFoldDB" id="W1PVU7"/>
<evidence type="ECO:0000256" key="1">
    <source>
        <dbReference type="ARBA" id="ARBA00009550"/>
    </source>
</evidence>
<keyword evidence="2" id="KW-0175">Coiled coil</keyword>
<reference evidence="5" key="1">
    <citation type="journal article" date="2013" name="Science">
        <title>The Amborella genome and the evolution of flowering plants.</title>
        <authorList>
            <consortium name="Amborella Genome Project"/>
        </authorList>
    </citation>
    <scope>NUCLEOTIDE SEQUENCE [LARGE SCALE GENOMIC DNA]</scope>
</reference>
<dbReference type="OrthoDB" id="425555at2759"/>
<dbReference type="PANTHER" id="PTHR16127:SF13">
    <property type="entry name" value="GH01188P"/>
    <property type="match status" value="1"/>
</dbReference>
<feature type="coiled-coil region" evidence="2">
    <location>
        <begin position="435"/>
        <end position="504"/>
    </location>
</feature>
<feature type="coiled-coil region" evidence="2">
    <location>
        <begin position="269"/>
        <end position="303"/>
    </location>
</feature>
<name>W1PVU7_AMBTC</name>
<keyword evidence="5" id="KW-1185">Reference proteome</keyword>
<sequence length="528" mass="59803">MDNSPASQLPEAGSLPDGFVESTLESSQPMPLISNMDESSTCYREIHADGYHKTELRNEVATDKFTDLLPGDISSDASYCSISNGTLLDISSVPQLLEHCRITDEAQVSDSKLEKIKRERVFPVQLSDKAPHGACGNSLVVGEQNSVEHRCAEHADTMTTHRVTLGTPESLVPVLGLNPPERITPSDDIITDTSLQRHEGGVHVTVQCIDKCIKVPANVNDKASVETDSSCVIKPNTCKSKSNNGKHNSRSEKESIELAWKYQQAIAERDTAIAVREKLESLCRELQRQNKMLMDECKKVSMEGQHLRSELSTRFDDAIKDVSNKLDEQKTECLSQLKENEMLRNRLKHLSEQYAIAEQQFVQQLKKKSLEVQLAELKLQQHLDKSSHEQSQMQIYADQVSQLLLTEKNLRLQLTTDGEKFQQFQEALVKSNDVFESFKREMEKMAKSIKQLKKENTFLKSKCEKSDISLIELVEERESLKKQLEKVKCQKEKLESLCRSLQVDRKRQMLENNSEPGSHEPFCGKDEP</sequence>
<gene>
    <name evidence="4" type="ORF">AMTR_s00034p00133850</name>
</gene>
<dbReference type="Pfam" id="PF09728">
    <property type="entry name" value="Taxilin"/>
    <property type="match status" value="1"/>
</dbReference>
<feature type="region of interest" description="Disordered" evidence="3">
    <location>
        <begin position="1"/>
        <end position="32"/>
    </location>
</feature>
<dbReference type="Gramene" id="ERN12188">
    <property type="protein sequence ID" value="ERN12188"/>
    <property type="gene ID" value="AMTR_s00034p00133850"/>
</dbReference>
<feature type="region of interest" description="Disordered" evidence="3">
    <location>
        <begin position="505"/>
        <end position="528"/>
    </location>
</feature>
<dbReference type="Proteomes" id="UP000017836">
    <property type="component" value="Unassembled WGS sequence"/>
</dbReference>
<protein>
    <recommendedName>
        <fullName evidence="6">Alpha-taxilin</fullName>
    </recommendedName>
</protein>
<feature type="coiled-coil region" evidence="2">
    <location>
        <begin position="340"/>
        <end position="385"/>
    </location>
</feature>
<dbReference type="eggNOG" id="KOG1850">
    <property type="taxonomic scope" value="Eukaryota"/>
</dbReference>
<dbReference type="STRING" id="13333.W1PVU7"/>
<accession>W1PVU7</accession>
<evidence type="ECO:0000313" key="5">
    <source>
        <dbReference type="Proteomes" id="UP000017836"/>
    </source>
</evidence>
<dbReference type="KEGG" id="atr:18440397"/>
<dbReference type="PANTHER" id="PTHR16127">
    <property type="entry name" value="TAXILIN"/>
    <property type="match status" value="1"/>
</dbReference>
<dbReference type="HOGENOM" id="CLU_038982_0_0_1"/>
<evidence type="ECO:0008006" key="6">
    <source>
        <dbReference type="Google" id="ProtNLM"/>
    </source>
</evidence>
<evidence type="ECO:0000256" key="3">
    <source>
        <dbReference type="SAM" id="MobiDB-lite"/>
    </source>
</evidence>
<comment type="similarity">
    <text evidence="1">Belongs to the taxilin family.</text>
</comment>
<proteinExistence type="inferred from homology"/>
<dbReference type="EMBL" id="KI392616">
    <property type="protein sequence ID" value="ERN12188.1"/>
    <property type="molecule type" value="Genomic_DNA"/>
</dbReference>
<organism evidence="4 5">
    <name type="scientific">Amborella trichopoda</name>
    <dbReference type="NCBI Taxonomy" id="13333"/>
    <lineage>
        <taxon>Eukaryota</taxon>
        <taxon>Viridiplantae</taxon>
        <taxon>Streptophyta</taxon>
        <taxon>Embryophyta</taxon>
        <taxon>Tracheophyta</taxon>
        <taxon>Spermatophyta</taxon>
        <taxon>Magnoliopsida</taxon>
        <taxon>Amborellales</taxon>
        <taxon>Amborellaceae</taxon>
        <taxon>Amborella</taxon>
    </lineage>
</organism>
<dbReference type="GO" id="GO:0019905">
    <property type="term" value="F:syntaxin binding"/>
    <property type="evidence" value="ECO:0007669"/>
    <property type="project" value="InterPro"/>
</dbReference>
<evidence type="ECO:0000256" key="2">
    <source>
        <dbReference type="SAM" id="Coils"/>
    </source>
</evidence>
<evidence type="ECO:0000313" key="4">
    <source>
        <dbReference type="EMBL" id="ERN12188.1"/>
    </source>
</evidence>
<dbReference type="InterPro" id="IPR026183">
    <property type="entry name" value="Taxilin_fam"/>
</dbReference>